<keyword evidence="12 15" id="KW-0067">ATP-binding</keyword>
<dbReference type="GO" id="GO:0004635">
    <property type="term" value="F:phosphoribosyl-AMP cyclohydrolase activity"/>
    <property type="evidence" value="ECO:0007669"/>
    <property type="project" value="UniProtKB-UniRule"/>
</dbReference>
<comment type="similarity">
    <text evidence="7 15">In the N-terminal section; belongs to the PRA-CH family.</text>
</comment>
<dbReference type="RefSeq" id="WP_090867830.1">
    <property type="nucleotide sequence ID" value="NZ_FOHE01000004.1"/>
</dbReference>
<dbReference type="Pfam" id="PF01503">
    <property type="entry name" value="PRA-PH"/>
    <property type="match status" value="1"/>
</dbReference>
<dbReference type="HAMAP" id="MF_01019">
    <property type="entry name" value="HisIE"/>
    <property type="match status" value="1"/>
</dbReference>
<dbReference type="EC" id="3.5.4.19" evidence="15"/>
<proteinExistence type="inferred from homology"/>
<dbReference type="GO" id="GO:0000105">
    <property type="term" value="P:L-histidine biosynthetic process"/>
    <property type="evidence" value="ECO:0007669"/>
    <property type="project" value="UniProtKB-UniRule"/>
</dbReference>
<keyword evidence="11 15" id="KW-0378">Hydrolase</keyword>
<keyword evidence="18" id="KW-1185">Reference proteome</keyword>
<dbReference type="EMBL" id="FOHE01000004">
    <property type="protein sequence ID" value="SES98552.1"/>
    <property type="molecule type" value="Genomic_DNA"/>
</dbReference>
<dbReference type="Gene3D" id="1.10.287.1080">
    <property type="entry name" value="MazG-like"/>
    <property type="match status" value="1"/>
</dbReference>
<dbReference type="NCBIfam" id="TIGR03188">
    <property type="entry name" value="histidine_hisI"/>
    <property type="match status" value="1"/>
</dbReference>
<dbReference type="STRING" id="930131.SAMN05216389_10459"/>
<feature type="region of interest" description="Phosphoribosyl-ATP pyrophosphohydrolase" evidence="15">
    <location>
        <begin position="115"/>
        <end position="211"/>
    </location>
</feature>
<dbReference type="Proteomes" id="UP000198618">
    <property type="component" value="Unassembled WGS sequence"/>
</dbReference>
<dbReference type="GO" id="GO:0005524">
    <property type="term" value="F:ATP binding"/>
    <property type="evidence" value="ECO:0007669"/>
    <property type="project" value="UniProtKB-KW"/>
</dbReference>
<comment type="catalytic activity">
    <reaction evidence="2 15">
        <text>1-(5-phospho-beta-D-ribosyl)-ATP + H2O = 1-(5-phospho-beta-D-ribosyl)-5'-AMP + diphosphate + H(+)</text>
        <dbReference type="Rhea" id="RHEA:22828"/>
        <dbReference type="ChEBI" id="CHEBI:15377"/>
        <dbReference type="ChEBI" id="CHEBI:15378"/>
        <dbReference type="ChEBI" id="CHEBI:33019"/>
        <dbReference type="ChEBI" id="CHEBI:59457"/>
        <dbReference type="ChEBI" id="CHEBI:73183"/>
        <dbReference type="EC" id="3.6.1.31"/>
    </reaction>
</comment>
<comment type="pathway">
    <text evidence="4 15">Amino-acid biosynthesis; L-histidine biosynthesis; L-histidine from 5-phospho-alpha-D-ribose 1-diphosphate: step 3/9.</text>
</comment>
<comment type="catalytic activity">
    <reaction evidence="1 15">
        <text>1-(5-phospho-beta-D-ribosyl)-5'-AMP + H2O = 1-(5-phospho-beta-D-ribosyl)-5-[(5-phospho-beta-D-ribosylamino)methylideneamino]imidazole-4-carboxamide</text>
        <dbReference type="Rhea" id="RHEA:20049"/>
        <dbReference type="ChEBI" id="CHEBI:15377"/>
        <dbReference type="ChEBI" id="CHEBI:58435"/>
        <dbReference type="ChEBI" id="CHEBI:59457"/>
        <dbReference type="EC" id="3.5.4.19"/>
    </reaction>
</comment>
<reference evidence="17 18" key="1">
    <citation type="submission" date="2016-10" db="EMBL/GenBank/DDBJ databases">
        <authorList>
            <person name="de Groot N.N."/>
        </authorList>
    </citation>
    <scope>NUCLEOTIDE SEQUENCE [LARGE SCALE GENOMIC DNA]</scope>
    <source>
        <strain evidence="17 18">IBRC-M 10780</strain>
    </source>
</reference>
<dbReference type="EC" id="3.6.1.31" evidence="15"/>
<keyword evidence="13 15" id="KW-0368">Histidine biosynthesis</keyword>
<evidence type="ECO:0000256" key="3">
    <source>
        <dbReference type="ARBA" id="ARBA00004496"/>
    </source>
</evidence>
<dbReference type="InterPro" id="IPR023019">
    <property type="entry name" value="His_synth_HisIE"/>
</dbReference>
<dbReference type="SUPFAM" id="SSF101386">
    <property type="entry name" value="all-alpha NTP pyrophosphatases"/>
    <property type="match status" value="1"/>
</dbReference>
<evidence type="ECO:0000256" key="15">
    <source>
        <dbReference type="HAMAP-Rule" id="MF_01019"/>
    </source>
</evidence>
<dbReference type="InterPro" id="IPR008179">
    <property type="entry name" value="HisE"/>
</dbReference>
<dbReference type="HAMAP" id="MF_01021">
    <property type="entry name" value="HisI"/>
    <property type="match status" value="1"/>
</dbReference>
<dbReference type="PANTHER" id="PTHR42945">
    <property type="entry name" value="HISTIDINE BIOSYNTHESIS BIFUNCTIONAL PROTEIN"/>
    <property type="match status" value="1"/>
</dbReference>
<dbReference type="NCBIfam" id="NF002747">
    <property type="entry name" value="PRK02759.1"/>
    <property type="match status" value="1"/>
</dbReference>
<evidence type="ECO:0000256" key="10">
    <source>
        <dbReference type="ARBA" id="ARBA00022741"/>
    </source>
</evidence>
<evidence type="ECO:0000313" key="17">
    <source>
        <dbReference type="EMBL" id="SES98552.1"/>
    </source>
</evidence>
<dbReference type="Gene3D" id="3.10.20.810">
    <property type="entry name" value="Phosphoribosyl-AMP cyclohydrolase"/>
    <property type="match status" value="1"/>
</dbReference>
<name>A0A1I0AWG0_9BACI</name>
<evidence type="ECO:0000256" key="8">
    <source>
        <dbReference type="ARBA" id="ARBA00022490"/>
    </source>
</evidence>
<dbReference type="NCBIfam" id="NF000768">
    <property type="entry name" value="PRK00051.1"/>
    <property type="match status" value="1"/>
</dbReference>
<evidence type="ECO:0000256" key="2">
    <source>
        <dbReference type="ARBA" id="ARBA00001460"/>
    </source>
</evidence>
<evidence type="ECO:0000256" key="9">
    <source>
        <dbReference type="ARBA" id="ARBA00022605"/>
    </source>
</evidence>
<evidence type="ECO:0000259" key="16">
    <source>
        <dbReference type="Pfam" id="PF01502"/>
    </source>
</evidence>
<evidence type="ECO:0000256" key="11">
    <source>
        <dbReference type="ARBA" id="ARBA00022801"/>
    </source>
</evidence>
<evidence type="ECO:0000256" key="4">
    <source>
        <dbReference type="ARBA" id="ARBA00005169"/>
    </source>
</evidence>
<dbReference type="CDD" id="cd11534">
    <property type="entry name" value="NTP-PPase_HisIE_like"/>
    <property type="match status" value="1"/>
</dbReference>
<evidence type="ECO:0000256" key="14">
    <source>
        <dbReference type="ARBA" id="ARBA00023268"/>
    </source>
</evidence>
<keyword evidence="14 15" id="KW-0511">Multifunctional enzyme</keyword>
<feature type="region of interest" description="Phosphoribosyl-AMP cyclohydrolase" evidence="15">
    <location>
        <begin position="1"/>
        <end position="114"/>
    </location>
</feature>
<protein>
    <recommendedName>
        <fullName evidence="15">Histidine biosynthesis bifunctional protein HisIE</fullName>
    </recommendedName>
    <domain>
        <recommendedName>
            <fullName evidence="15">Phosphoribosyl-AMP cyclohydrolase</fullName>
            <shortName evidence="15">PRA-CH</shortName>
            <ecNumber evidence="15">3.5.4.19</ecNumber>
        </recommendedName>
    </domain>
    <domain>
        <recommendedName>
            <fullName evidence="15">Phosphoribosyl-ATP pyrophosphatase</fullName>
            <shortName evidence="15">PRA-PH</shortName>
            <ecNumber evidence="15">3.6.1.31</ecNumber>
        </recommendedName>
    </domain>
</protein>
<comment type="similarity">
    <text evidence="6 15">In the C-terminal section; belongs to the PRA-PH family.</text>
</comment>
<dbReference type="UniPathway" id="UPA00031">
    <property type="reaction ID" value="UER00007"/>
</dbReference>
<dbReference type="GO" id="GO:0005737">
    <property type="term" value="C:cytoplasm"/>
    <property type="evidence" value="ECO:0007669"/>
    <property type="project" value="UniProtKB-SubCell"/>
</dbReference>
<organism evidence="17 18">
    <name type="scientific">Oceanobacillus limi</name>
    <dbReference type="NCBI Taxonomy" id="930131"/>
    <lineage>
        <taxon>Bacteria</taxon>
        <taxon>Bacillati</taxon>
        <taxon>Bacillota</taxon>
        <taxon>Bacilli</taxon>
        <taxon>Bacillales</taxon>
        <taxon>Bacillaceae</taxon>
        <taxon>Oceanobacillus</taxon>
    </lineage>
</organism>
<dbReference type="FunFam" id="3.10.20.810:FF:000001">
    <property type="entry name" value="Histidine biosynthesis bifunctional protein HisIE"/>
    <property type="match status" value="1"/>
</dbReference>
<dbReference type="AlphaFoldDB" id="A0A1I0AWG0"/>
<evidence type="ECO:0000256" key="13">
    <source>
        <dbReference type="ARBA" id="ARBA00023102"/>
    </source>
</evidence>
<dbReference type="SUPFAM" id="SSF141734">
    <property type="entry name" value="HisI-like"/>
    <property type="match status" value="1"/>
</dbReference>
<gene>
    <name evidence="15" type="primary">hisI</name>
    <name evidence="15" type="synonym">hisIE</name>
    <name evidence="17" type="ORF">SAMN05216389_10459</name>
</gene>
<dbReference type="OrthoDB" id="9795769at2"/>
<dbReference type="InterPro" id="IPR038019">
    <property type="entry name" value="PRib_AMP_CycHydrolase_sf"/>
</dbReference>
<comment type="pathway">
    <text evidence="5 15">Amino-acid biosynthesis; L-histidine biosynthesis; L-histidine from 5-phospho-alpha-D-ribose 1-diphosphate: step 2/9.</text>
</comment>
<keyword evidence="10 15" id="KW-0547">Nucleotide-binding</keyword>
<dbReference type="InterPro" id="IPR021130">
    <property type="entry name" value="PRib-ATP_PPHydrolase-like"/>
</dbReference>
<sequence length="211" mass="23948">MPIEGPIFSENQLIPAIVQEETTGEVLMLAYMNEEAYLRTIETKETWFYSRKRNELWNKGATSGNKQVVKRISYDCDGDTILIHVNALGPACHTGEKTCFYHTAWEDQPSKNNIIEDVVTSISNRRVHPVEGSYTTYLFQEGVDKILKKIGEETSEVIIGAKNQDKAEVTWEIADLTYHTLVLMELLGVTTTDIKEELHKRHSSKQGVANE</sequence>
<evidence type="ECO:0000256" key="12">
    <source>
        <dbReference type="ARBA" id="ARBA00022840"/>
    </source>
</evidence>
<comment type="subcellular location">
    <subcellularLocation>
        <location evidence="3 15">Cytoplasm</location>
    </subcellularLocation>
</comment>
<evidence type="ECO:0000256" key="5">
    <source>
        <dbReference type="ARBA" id="ARBA00005204"/>
    </source>
</evidence>
<dbReference type="Pfam" id="PF01502">
    <property type="entry name" value="PRA-CH"/>
    <property type="match status" value="1"/>
</dbReference>
<evidence type="ECO:0000256" key="7">
    <source>
        <dbReference type="ARBA" id="ARBA00008299"/>
    </source>
</evidence>
<feature type="domain" description="Phosphoribosyl-AMP cyclohydrolase" evidence="16">
    <location>
        <begin position="28"/>
        <end position="101"/>
    </location>
</feature>
<evidence type="ECO:0000256" key="1">
    <source>
        <dbReference type="ARBA" id="ARBA00000024"/>
    </source>
</evidence>
<dbReference type="InterPro" id="IPR026660">
    <property type="entry name" value="PRA-CH"/>
</dbReference>
<keyword evidence="9 15" id="KW-0028">Amino-acid biosynthesis</keyword>
<accession>A0A1I0AWG0</accession>
<keyword evidence="8 15" id="KW-0963">Cytoplasm</keyword>
<dbReference type="InterPro" id="IPR002496">
    <property type="entry name" value="PRib_AMP_CycHydrolase_dom"/>
</dbReference>
<evidence type="ECO:0000256" key="6">
    <source>
        <dbReference type="ARBA" id="ARBA00007731"/>
    </source>
</evidence>
<dbReference type="HAMAP" id="MF_01020">
    <property type="entry name" value="HisE"/>
    <property type="match status" value="1"/>
</dbReference>
<dbReference type="PANTHER" id="PTHR42945:SF9">
    <property type="entry name" value="HISTIDINE BIOSYNTHESIS BIFUNCTIONAL PROTEIN HISIE"/>
    <property type="match status" value="1"/>
</dbReference>
<evidence type="ECO:0000313" key="18">
    <source>
        <dbReference type="Proteomes" id="UP000198618"/>
    </source>
</evidence>
<dbReference type="GO" id="GO:0004636">
    <property type="term" value="F:phosphoribosyl-ATP diphosphatase activity"/>
    <property type="evidence" value="ECO:0007669"/>
    <property type="project" value="UniProtKB-UniRule"/>
</dbReference>